<comment type="caution">
    <text evidence="4">The sequence shown here is derived from an EMBL/GenBank/DDBJ whole genome shotgun (WGS) entry which is preliminary data.</text>
</comment>
<feature type="coiled-coil region" evidence="2">
    <location>
        <begin position="53"/>
        <end position="87"/>
    </location>
</feature>
<proteinExistence type="predicted"/>
<accession>A0ABV9MSY3</accession>
<dbReference type="PANTHER" id="PTHR46558">
    <property type="entry name" value="TRACRIPTIONAL REGULATORY PROTEIN-RELATED-RELATED"/>
    <property type="match status" value="1"/>
</dbReference>
<evidence type="ECO:0000313" key="4">
    <source>
        <dbReference type="EMBL" id="MFC4718660.1"/>
    </source>
</evidence>
<name>A0ABV9MSY3_9ENTE</name>
<evidence type="ECO:0000256" key="1">
    <source>
        <dbReference type="ARBA" id="ARBA00023125"/>
    </source>
</evidence>
<dbReference type="Pfam" id="PF01381">
    <property type="entry name" value="HTH_3"/>
    <property type="match status" value="1"/>
</dbReference>
<dbReference type="InterPro" id="IPR001387">
    <property type="entry name" value="Cro/C1-type_HTH"/>
</dbReference>
<organism evidence="4 5">
    <name type="scientific">Enterococcus lemanii</name>
    <dbReference type="NCBI Taxonomy" id="1159752"/>
    <lineage>
        <taxon>Bacteria</taxon>
        <taxon>Bacillati</taxon>
        <taxon>Bacillota</taxon>
        <taxon>Bacilli</taxon>
        <taxon>Lactobacillales</taxon>
        <taxon>Enterococcaceae</taxon>
        <taxon>Enterococcus</taxon>
    </lineage>
</organism>
<dbReference type="EMBL" id="JBHSGS010000014">
    <property type="protein sequence ID" value="MFC4718660.1"/>
    <property type="molecule type" value="Genomic_DNA"/>
</dbReference>
<evidence type="ECO:0000256" key="2">
    <source>
        <dbReference type="SAM" id="Coils"/>
    </source>
</evidence>
<dbReference type="Gene3D" id="1.10.260.40">
    <property type="entry name" value="lambda repressor-like DNA-binding domains"/>
    <property type="match status" value="1"/>
</dbReference>
<dbReference type="PANTHER" id="PTHR46558:SF13">
    <property type="entry name" value="HTH-TYPE TRANSCRIPTIONAL REGULATOR IMMR"/>
    <property type="match status" value="1"/>
</dbReference>
<sequence>MNKSLANQLQYYRKLQGFSQNDVANKLNLSRQSVSKWENGHTYPDFDNLLLLSELYQVSVDELLQENKKLKKEIYKNNTEIKETKKKLKFINKKINTDINLNYS</sequence>
<keyword evidence="5" id="KW-1185">Reference proteome</keyword>
<keyword evidence="1" id="KW-0238">DNA-binding</keyword>
<dbReference type="SUPFAM" id="SSF47413">
    <property type="entry name" value="lambda repressor-like DNA-binding domains"/>
    <property type="match status" value="1"/>
</dbReference>
<dbReference type="RefSeq" id="WP_204655178.1">
    <property type="nucleotide sequence ID" value="NZ_JAFBFD010000067.1"/>
</dbReference>
<evidence type="ECO:0000313" key="5">
    <source>
        <dbReference type="Proteomes" id="UP001595969"/>
    </source>
</evidence>
<feature type="domain" description="HTH cro/C1-type" evidence="3">
    <location>
        <begin position="9"/>
        <end position="63"/>
    </location>
</feature>
<dbReference type="SMART" id="SM00530">
    <property type="entry name" value="HTH_XRE"/>
    <property type="match status" value="1"/>
</dbReference>
<evidence type="ECO:0000259" key="3">
    <source>
        <dbReference type="PROSITE" id="PS50943"/>
    </source>
</evidence>
<gene>
    <name evidence="4" type="ORF">ACFO5I_02730</name>
</gene>
<dbReference type="CDD" id="cd00093">
    <property type="entry name" value="HTH_XRE"/>
    <property type="match status" value="1"/>
</dbReference>
<dbReference type="InterPro" id="IPR010982">
    <property type="entry name" value="Lambda_DNA-bd_dom_sf"/>
</dbReference>
<reference evidence="5" key="1">
    <citation type="journal article" date="2019" name="Int. J. Syst. Evol. Microbiol.">
        <title>The Global Catalogue of Microorganisms (GCM) 10K type strain sequencing project: providing services to taxonomists for standard genome sequencing and annotation.</title>
        <authorList>
            <consortium name="The Broad Institute Genomics Platform"/>
            <consortium name="The Broad Institute Genome Sequencing Center for Infectious Disease"/>
            <person name="Wu L."/>
            <person name="Ma J."/>
        </authorList>
    </citation>
    <scope>NUCLEOTIDE SEQUENCE [LARGE SCALE GENOMIC DNA]</scope>
    <source>
        <strain evidence="5">CGMCC 1.19032</strain>
    </source>
</reference>
<keyword evidence="2" id="KW-0175">Coiled coil</keyword>
<dbReference type="Proteomes" id="UP001595969">
    <property type="component" value="Unassembled WGS sequence"/>
</dbReference>
<dbReference type="PROSITE" id="PS50943">
    <property type="entry name" value="HTH_CROC1"/>
    <property type="match status" value="1"/>
</dbReference>
<protein>
    <submittedName>
        <fullName evidence="4">Helix-turn-helix domain-containing protein</fullName>
    </submittedName>
</protein>